<dbReference type="AlphaFoldDB" id="A0A9D9DTN7"/>
<dbReference type="PRINTS" id="PR00081">
    <property type="entry name" value="GDHRDH"/>
</dbReference>
<evidence type="ECO:0000256" key="1">
    <source>
        <dbReference type="ARBA" id="ARBA00006484"/>
    </source>
</evidence>
<dbReference type="InterPro" id="IPR002347">
    <property type="entry name" value="SDR_fam"/>
</dbReference>
<dbReference type="Proteomes" id="UP000823612">
    <property type="component" value="Unassembled WGS sequence"/>
</dbReference>
<reference evidence="2" key="2">
    <citation type="journal article" date="2021" name="PeerJ">
        <title>Extensive microbial diversity within the chicken gut microbiome revealed by metagenomics and culture.</title>
        <authorList>
            <person name="Gilroy R."/>
            <person name="Ravi A."/>
            <person name="Getino M."/>
            <person name="Pursley I."/>
            <person name="Horton D.L."/>
            <person name="Alikhan N.F."/>
            <person name="Baker D."/>
            <person name="Gharbi K."/>
            <person name="Hall N."/>
            <person name="Watson M."/>
            <person name="Adriaenssens E.M."/>
            <person name="Foster-Nyarko E."/>
            <person name="Jarju S."/>
            <person name="Secka A."/>
            <person name="Antonio M."/>
            <person name="Oren A."/>
            <person name="Chaudhuri R.R."/>
            <person name="La Ragione R."/>
            <person name="Hildebrand F."/>
            <person name="Pallen M.J."/>
        </authorList>
    </citation>
    <scope>NUCLEOTIDE SEQUENCE</scope>
    <source>
        <strain evidence="2">2889</strain>
    </source>
</reference>
<dbReference type="InterPro" id="IPR036291">
    <property type="entry name" value="NAD(P)-bd_dom_sf"/>
</dbReference>
<evidence type="ECO:0000313" key="3">
    <source>
        <dbReference type="Proteomes" id="UP000823612"/>
    </source>
</evidence>
<proteinExistence type="inferred from homology"/>
<protein>
    <submittedName>
        <fullName evidence="2">SDR family oxidoreductase</fullName>
    </submittedName>
</protein>
<dbReference type="Pfam" id="PF13561">
    <property type="entry name" value="adh_short_C2"/>
    <property type="match status" value="1"/>
</dbReference>
<gene>
    <name evidence="2" type="ORF">IAB08_02955</name>
</gene>
<dbReference type="GO" id="GO:0016616">
    <property type="term" value="F:oxidoreductase activity, acting on the CH-OH group of donors, NAD or NADP as acceptor"/>
    <property type="evidence" value="ECO:0007669"/>
    <property type="project" value="TreeGrafter"/>
</dbReference>
<organism evidence="2 3">
    <name type="scientific">Candidatus Pullibacteroides excrementavium</name>
    <dbReference type="NCBI Taxonomy" id="2840905"/>
    <lineage>
        <taxon>Bacteria</taxon>
        <taxon>Pseudomonadati</taxon>
        <taxon>Bacteroidota</taxon>
        <taxon>Bacteroidia</taxon>
        <taxon>Bacteroidales</taxon>
        <taxon>Candidatus Pullibacteroides</taxon>
    </lineage>
</organism>
<reference evidence="2" key="1">
    <citation type="submission" date="2020-10" db="EMBL/GenBank/DDBJ databases">
        <authorList>
            <person name="Gilroy R."/>
        </authorList>
    </citation>
    <scope>NUCLEOTIDE SEQUENCE</scope>
    <source>
        <strain evidence="2">2889</strain>
    </source>
</reference>
<dbReference type="Gene3D" id="3.40.50.720">
    <property type="entry name" value="NAD(P)-binding Rossmann-like Domain"/>
    <property type="match status" value="1"/>
</dbReference>
<dbReference type="SUPFAM" id="SSF51735">
    <property type="entry name" value="NAD(P)-binding Rossmann-fold domains"/>
    <property type="match status" value="1"/>
</dbReference>
<dbReference type="PANTHER" id="PTHR42760">
    <property type="entry name" value="SHORT-CHAIN DEHYDROGENASES/REDUCTASES FAMILY MEMBER"/>
    <property type="match status" value="1"/>
</dbReference>
<evidence type="ECO:0000313" key="2">
    <source>
        <dbReference type="EMBL" id="MBO8432241.1"/>
    </source>
</evidence>
<dbReference type="FunFam" id="3.40.50.720:FF:000084">
    <property type="entry name" value="Short-chain dehydrogenase reductase"/>
    <property type="match status" value="1"/>
</dbReference>
<comment type="similarity">
    <text evidence="1">Belongs to the short-chain dehydrogenases/reductases (SDR) family.</text>
</comment>
<dbReference type="PANTHER" id="PTHR42760:SF40">
    <property type="entry name" value="3-OXOACYL-[ACYL-CARRIER-PROTEIN] REDUCTASE, CHLOROPLASTIC"/>
    <property type="match status" value="1"/>
</dbReference>
<name>A0A9D9DTN7_9BACT</name>
<dbReference type="PRINTS" id="PR00080">
    <property type="entry name" value="SDRFAMILY"/>
</dbReference>
<comment type="caution">
    <text evidence="2">The sequence shown here is derived from an EMBL/GenBank/DDBJ whole genome shotgun (WGS) entry which is preliminary data.</text>
</comment>
<dbReference type="EMBL" id="JADIMZ010000037">
    <property type="protein sequence ID" value="MBO8432241.1"/>
    <property type="molecule type" value="Genomic_DNA"/>
</dbReference>
<accession>A0A9D9DTN7</accession>
<sequence length="261" mass="29036">MENVMHLFSLKGKVAIVTGGYGYLGHAFVEALQEAGATVVVGGRSYDKFERVFAGKERIVFFSMDISKTVQIRDCFRRVFDEYGHIDILVNNAIYLSGQFPEEITDDDLSYSFDGTLSSVFRCIREVIPYMKQAKGGNIVNIASMYGLVAPNFKVYDGACRKNFNPPQYGAAKAGIVQLTKFFAEYLIPYGIRVNSISPGPFPSIKVQEDQEFIKRLSESNPSGRIGNPEDLKGAIVYLTSNASRYVVGQNLQVDGGWTIW</sequence>
<dbReference type="GO" id="GO:0030497">
    <property type="term" value="P:fatty acid elongation"/>
    <property type="evidence" value="ECO:0007669"/>
    <property type="project" value="TreeGrafter"/>
</dbReference>